<evidence type="ECO:0000313" key="2">
    <source>
        <dbReference type="Proteomes" id="UP000037136"/>
    </source>
</evidence>
<accession>A0A2A9P2L7</accession>
<dbReference type="AlphaFoldDB" id="A0A2A9P2L7"/>
<dbReference type="EMBL" id="LAZP02001178">
    <property type="protein sequence ID" value="PFH55123.1"/>
    <property type="molecule type" value="Genomic_DNA"/>
</dbReference>
<gene>
    <name evidence="1" type="ORF">XA68_10653</name>
</gene>
<keyword evidence="2" id="KW-1185">Reference proteome</keyword>
<name>A0A2A9P2L7_OPHUN</name>
<organism evidence="1 2">
    <name type="scientific">Ophiocordyceps unilateralis</name>
    <name type="common">Zombie-ant fungus</name>
    <name type="synonym">Torrubia unilateralis</name>
    <dbReference type="NCBI Taxonomy" id="268505"/>
    <lineage>
        <taxon>Eukaryota</taxon>
        <taxon>Fungi</taxon>
        <taxon>Dikarya</taxon>
        <taxon>Ascomycota</taxon>
        <taxon>Pezizomycotina</taxon>
        <taxon>Sordariomycetes</taxon>
        <taxon>Hypocreomycetidae</taxon>
        <taxon>Hypocreales</taxon>
        <taxon>Ophiocordycipitaceae</taxon>
        <taxon>Ophiocordyceps</taxon>
    </lineage>
</organism>
<reference evidence="1 2" key="2">
    <citation type="journal article" date="2017" name="Sci. Rep.">
        <title>Ant-infecting Ophiocordyceps genomes reveal a high diversity of potential behavioral manipulation genes and a possible major role for enterotoxins.</title>
        <authorList>
            <person name="de Bekker C."/>
            <person name="Ohm R.A."/>
            <person name="Evans H.C."/>
            <person name="Brachmann A."/>
            <person name="Hughes D.P."/>
        </authorList>
    </citation>
    <scope>NUCLEOTIDE SEQUENCE [LARGE SCALE GENOMIC DNA]</scope>
    <source>
        <strain evidence="1 2">SC16a</strain>
    </source>
</reference>
<proteinExistence type="predicted"/>
<reference evidence="1 2" key="1">
    <citation type="journal article" date="2015" name="BMC Genomics">
        <title>Gene expression during zombie ant biting behavior reflects the complexity underlying fungal parasitic behavioral manipulation.</title>
        <authorList>
            <person name="de Bekker C."/>
            <person name="Ohm R.A."/>
            <person name="Loreto R.G."/>
            <person name="Sebastian A."/>
            <person name="Albert I."/>
            <person name="Merrow M."/>
            <person name="Brachmann A."/>
            <person name="Hughes D.P."/>
        </authorList>
    </citation>
    <scope>NUCLEOTIDE SEQUENCE [LARGE SCALE GENOMIC DNA]</scope>
    <source>
        <strain evidence="1 2">SC16a</strain>
    </source>
</reference>
<evidence type="ECO:0000313" key="1">
    <source>
        <dbReference type="EMBL" id="PFH55123.1"/>
    </source>
</evidence>
<protein>
    <submittedName>
        <fullName evidence="1">Uncharacterized protein</fullName>
    </submittedName>
</protein>
<comment type="caution">
    <text evidence="1">The sequence shown here is derived from an EMBL/GenBank/DDBJ whole genome shotgun (WGS) entry which is preliminary data.</text>
</comment>
<sequence length="79" mass="8401">MAAGQLPSSRHPPAAVRPVSTVPVLRWSRLPSANVGARHQPEGKSPNIGAGFESAFLLPVSTTAADSYVDGRRRRLQVV</sequence>
<dbReference type="Proteomes" id="UP000037136">
    <property type="component" value="Unassembled WGS sequence"/>
</dbReference>